<dbReference type="Pfam" id="PF00691">
    <property type="entry name" value="OmpA"/>
    <property type="match status" value="1"/>
</dbReference>
<protein>
    <recommendedName>
        <fullName evidence="6">OmpA-like domain-containing protein</fullName>
    </recommendedName>
</protein>
<gene>
    <name evidence="7" type="ORF">HELGO_WM8878</name>
</gene>
<dbReference type="PRINTS" id="PR01021">
    <property type="entry name" value="OMPADOMAIN"/>
</dbReference>
<name>A0A6S6UHT3_9GAMM</name>
<dbReference type="SUPFAM" id="SSF103088">
    <property type="entry name" value="OmpA-like"/>
    <property type="match status" value="1"/>
</dbReference>
<evidence type="ECO:0000256" key="3">
    <source>
        <dbReference type="ARBA" id="ARBA00023237"/>
    </source>
</evidence>
<dbReference type="PROSITE" id="PS51123">
    <property type="entry name" value="OMPA_2"/>
    <property type="match status" value="1"/>
</dbReference>
<dbReference type="CDD" id="cd07185">
    <property type="entry name" value="OmpA_C-like"/>
    <property type="match status" value="1"/>
</dbReference>
<feature type="compositionally biased region" description="Basic and acidic residues" evidence="5">
    <location>
        <begin position="358"/>
        <end position="377"/>
    </location>
</feature>
<evidence type="ECO:0000313" key="7">
    <source>
        <dbReference type="EMBL" id="CAA6828132.1"/>
    </source>
</evidence>
<dbReference type="PANTHER" id="PTHR30329:SF21">
    <property type="entry name" value="LIPOPROTEIN YIAD-RELATED"/>
    <property type="match status" value="1"/>
</dbReference>
<dbReference type="InterPro" id="IPR007055">
    <property type="entry name" value="BON_dom"/>
</dbReference>
<keyword evidence="3" id="KW-0998">Cell outer membrane</keyword>
<evidence type="ECO:0000256" key="5">
    <source>
        <dbReference type="SAM" id="MobiDB-lite"/>
    </source>
</evidence>
<sequence>MYRFIILLLTLLALAAIGYFCLQKIQAPAIQADIQSRAADALRSNGIDWADVSVSGRDIVLTGVAPSEDMREAATRFARVDGYNFVENNLSIAGELSGDPVVEPSGETLSHSQAVKNAFSLKISKQKDGMVILDGVLDKTSKADLLAIAKEQYGENKISDNIVVIKGATPSAFISTVANTLEKVNGLTEAEALVTPNNVYLSGQSSSKIMLQQIQHQLQAIIPKSMKSEFNLELTDTVESDTNSPDADAQVAALSAKECQRQFNQALKKRIQFNSSSSVLKKSSYKVLDKVAEISKQCETKQIVVHGHTDATGRNNANRRLSKKRAQAVVNYLAKKDIKESRFKAVGHGSSKPVASNKTERGRARNRRIELSVEVKK</sequence>
<feature type="region of interest" description="Disordered" evidence="5">
    <location>
        <begin position="343"/>
        <end position="377"/>
    </location>
</feature>
<keyword evidence="2 4" id="KW-0472">Membrane</keyword>
<organism evidence="7">
    <name type="scientific">uncultured Thiotrichaceae bacterium</name>
    <dbReference type="NCBI Taxonomy" id="298394"/>
    <lineage>
        <taxon>Bacteria</taxon>
        <taxon>Pseudomonadati</taxon>
        <taxon>Pseudomonadota</taxon>
        <taxon>Gammaproteobacteria</taxon>
        <taxon>Thiotrichales</taxon>
        <taxon>Thiotrichaceae</taxon>
        <taxon>environmental samples</taxon>
    </lineage>
</organism>
<dbReference type="PANTHER" id="PTHR30329">
    <property type="entry name" value="STATOR ELEMENT OF FLAGELLAR MOTOR COMPLEX"/>
    <property type="match status" value="1"/>
</dbReference>
<dbReference type="InterPro" id="IPR036737">
    <property type="entry name" value="OmpA-like_sf"/>
</dbReference>
<dbReference type="InterPro" id="IPR050330">
    <property type="entry name" value="Bact_OuterMem_StrucFunc"/>
</dbReference>
<evidence type="ECO:0000256" key="4">
    <source>
        <dbReference type="PROSITE-ProRule" id="PRU00473"/>
    </source>
</evidence>
<dbReference type="GO" id="GO:0009279">
    <property type="term" value="C:cell outer membrane"/>
    <property type="evidence" value="ECO:0007669"/>
    <property type="project" value="UniProtKB-SubCell"/>
</dbReference>
<accession>A0A6S6UHT3</accession>
<dbReference type="InterPro" id="IPR006665">
    <property type="entry name" value="OmpA-like"/>
</dbReference>
<evidence type="ECO:0000259" key="6">
    <source>
        <dbReference type="PROSITE" id="PS51123"/>
    </source>
</evidence>
<dbReference type="Gene3D" id="3.40.1520.20">
    <property type="match status" value="1"/>
</dbReference>
<evidence type="ECO:0000256" key="2">
    <source>
        <dbReference type="ARBA" id="ARBA00023136"/>
    </source>
</evidence>
<dbReference type="AlphaFoldDB" id="A0A6S6UHT3"/>
<evidence type="ECO:0000256" key="1">
    <source>
        <dbReference type="ARBA" id="ARBA00004442"/>
    </source>
</evidence>
<reference evidence="7" key="1">
    <citation type="submission" date="2020-01" db="EMBL/GenBank/DDBJ databases">
        <authorList>
            <person name="Meier V. D."/>
            <person name="Meier V D."/>
        </authorList>
    </citation>
    <scope>NUCLEOTIDE SEQUENCE</scope>
    <source>
        <strain evidence="7">HLG_WM_MAG_07</strain>
    </source>
</reference>
<dbReference type="Pfam" id="PF04972">
    <property type="entry name" value="BON"/>
    <property type="match status" value="1"/>
</dbReference>
<dbReference type="EMBL" id="CACVAY010000146">
    <property type="protein sequence ID" value="CAA6828132.1"/>
    <property type="molecule type" value="Genomic_DNA"/>
</dbReference>
<comment type="subcellular location">
    <subcellularLocation>
        <location evidence="1">Cell outer membrane</location>
    </subcellularLocation>
</comment>
<proteinExistence type="predicted"/>
<feature type="domain" description="OmpA-like" evidence="6">
    <location>
        <begin position="260"/>
        <end position="377"/>
    </location>
</feature>
<dbReference type="InterPro" id="IPR006664">
    <property type="entry name" value="OMP_bac"/>
</dbReference>
<dbReference type="Gene3D" id="3.30.1330.60">
    <property type="entry name" value="OmpA-like domain"/>
    <property type="match status" value="1"/>
</dbReference>